<dbReference type="Gene3D" id="1.10.260.40">
    <property type="entry name" value="lambda repressor-like DNA-binding domains"/>
    <property type="match status" value="1"/>
</dbReference>
<organism evidence="2 3">
    <name type="scientific">Spirosoma oryzae</name>
    <dbReference type="NCBI Taxonomy" id="1469603"/>
    <lineage>
        <taxon>Bacteria</taxon>
        <taxon>Pseudomonadati</taxon>
        <taxon>Bacteroidota</taxon>
        <taxon>Cytophagia</taxon>
        <taxon>Cytophagales</taxon>
        <taxon>Cytophagaceae</taxon>
        <taxon>Spirosoma</taxon>
    </lineage>
</organism>
<proteinExistence type="predicted"/>
<dbReference type="GO" id="GO:0003677">
    <property type="term" value="F:DNA binding"/>
    <property type="evidence" value="ECO:0007669"/>
    <property type="project" value="InterPro"/>
</dbReference>
<comment type="caution">
    <text evidence="2">The sequence shown here is derived from an EMBL/GenBank/DDBJ whole genome shotgun (WGS) entry which is preliminary data.</text>
</comment>
<dbReference type="EMBL" id="PVTE01000009">
    <property type="protein sequence ID" value="PRY38358.1"/>
    <property type="molecule type" value="Genomic_DNA"/>
</dbReference>
<reference evidence="2 3" key="1">
    <citation type="submission" date="2018-03" db="EMBL/GenBank/DDBJ databases">
        <title>Genomic Encyclopedia of Archaeal and Bacterial Type Strains, Phase II (KMG-II): from individual species to whole genera.</title>
        <authorList>
            <person name="Goeker M."/>
        </authorList>
    </citation>
    <scope>NUCLEOTIDE SEQUENCE [LARGE SCALE GENOMIC DNA]</scope>
    <source>
        <strain evidence="2 3">DSM 28354</strain>
    </source>
</reference>
<dbReference type="CDD" id="cd00093">
    <property type="entry name" value="HTH_XRE"/>
    <property type="match status" value="1"/>
</dbReference>
<dbReference type="Proteomes" id="UP000238375">
    <property type="component" value="Unassembled WGS sequence"/>
</dbReference>
<dbReference type="InterPro" id="IPR010982">
    <property type="entry name" value="Lambda_DNA-bd_dom_sf"/>
</dbReference>
<accession>A0A2T0SY66</accession>
<dbReference type="NCBIfam" id="TIGR03070">
    <property type="entry name" value="couple_hipB"/>
    <property type="match status" value="1"/>
</dbReference>
<dbReference type="SUPFAM" id="SSF47413">
    <property type="entry name" value="lambda repressor-like DNA-binding domains"/>
    <property type="match status" value="1"/>
</dbReference>
<evidence type="ECO:0000313" key="2">
    <source>
        <dbReference type="EMBL" id="PRY38358.1"/>
    </source>
</evidence>
<evidence type="ECO:0000313" key="3">
    <source>
        <dbReference type="Proteomes" id="UP000238375"/>
    </source>
</evidence>
<dbReference type="InterPro" id="IPR017507">
    <property type="entry name" value="Tscrpt_reg_HipB-like"/>
</dbReference>
<dbReference type="Pfam" id="PF01381">
    <property type="entry name" value="HTH_3"/>
    <property type="match status" value="1"/>
</dbReference>
<name>A0A2T0SY66_9BACT</name>
<sequence length="76" mass="8714">MHSTLSQFIKQRRKQTGLTQEELAYKAGVGLRFIRDLEQGKATLRLDKVNQVLRLFNHEAGPVPIAERDHSLSELE</sequence>
<dbReference type="AlphaFoldDB" id="A0A2T0SY66"/>
<evidence type="ECO:0000259" key="1">
    <source>
        <dbReference type="PROSITE" id="PS50943"/>
    </source>
</evidence>
<feature type="domain" description="HTH cro/C1-type" evidence="1">
    <location>
        <begin position="9"/>
        <end position="63"/>
    </location>
</feature>
<dbReference type="InterPro" id="IPR001387">
    <property type="entry name" value="Cro/C1-type_HTH"/>
</dbReference>
<protein>
    <submittedName>
        <fullName evidence="2">Y4mF family transcriptional regulator</fullName>
    </submittedName>
</protein>
<keyword evidence="3" id="KW-1185">Reference proteome</keyword>
<dbReference type="PROSITE" id="PS50943">
    <property type="entry name" value="HTH_CROC1"/>
    <property type="match status" value="1"/>
</dbReference>
<dbReference type="SMART" id="SM00530">
    <property type="entry name" value="HTH_XRE"/>
    <property type="match status" value="1"/>
</dbReference>
<dbReference type="RefSeq" id="WP_106138091.1">
    <property type="nucleotide sequence ID" value="NZ_PVTE01000009.1"/>
</dbReference>
<gene>
    <name evidence="2" type="ORF">CLV58_10985</name>
</gene>
<dbReference type="OrthoDB" id="1122334at2"/>